<dbReference type="Proteomes" id="UP000184442">
    <property type="component" value="Unassembled WGS sequence"/>
</dbReference>
<comment type="subcellular location">
    <subcellularLocation>
        <location evidence="1 6">Cytoplasm</location>
        <location evidence="1 6">Cytosol</location>
    </subcellularLocation>
</comment>
<evidence type="ECO:0000256" key="5">
    <source>
        <dbReference type="ARBA" id="ARBA00023186"/>
    </source>
</evidence>
<organism evidence="7 8">
    <name type="scientific">Lutispora thermophila DSM 19022</name>
    <dbReference type="NCBI Taxonomy" id="1122184"/>
    <lineage>
        <taxon>Bacteria</taxon>
        <taxon>Bacillati</taxon>
        <taxon>Bacillota</taxon>
        <taxon>Clostridia</taxon>
        <taxon>Lutisporales</taxon>
        <taxon>Lutisporaceae</taxon>
        <taxon>Lutispora</taxon>
    </lineage>
</organism>
<dbReference type="CDD" id="cd16098">
    <property type="entry name" value="FliS"/>
    <property type="match status" value="1"/>
</dbReference>
<dbReference type="GO" id="GO:0071973">
    <property type="term" value="P:bacterial-type flagellum-dependent cell motility"/>
    <property type="evidence" value="ECO:0007669"/>
    <property type="project" value="TreeGrafter"/>
</dbReference>
<proteinExistence type="inferred from homology"/>
<dbReference type="PANTHER" id="PTHR34773">
    <property type="entry name" value="FLAGELLAR SECRETION CHAPERONE FLIS"/>
    <property type="match status" value="1"/>
</dbReference>
<dbReference type="SUPFAM" id="SSF101116">
    <property type="entry name" value="Flagellar export chaperone FliS"/>
    <property type="match status" value="1"/>
</dbReference>
<dbReference type="PIRSF" id="PIRSF039090">
    <property type="entry name" value="Flis"/>
    <property type="match status" value="1"/>
</dbReference>
<comment type="similarity">
    <text evidence="2 6">Belongs to the FliS family.</text>
</comment>
<evidence type="ECO:0000256" key="4">
    <source>
        <dbReference type="ARBA" id="ARBA00022795"/>
    </source>
</evidence>
<evidence type="ECO:0000313" key="8">
    <source>
        <dbReference type="Proteomes" id="UP000184442"/>
    </source>
</evidence>
<keyword evidence="4 6" id="KW-1005">Bacterial flagellum biogenesis</keyword>
<evidence type="ECO:0000256" key="2">
    <source>
        <dbReference type="ARBA" id="ARBA00008787"/>
    </source>
</evidence>
<dbReference type="PANTHER" id="PTHR34773:SF1">
    <property type="entry name" value="FLAGELLAR SECRETION CHAPERONE FLIS"/>
    <property type="match status" value="1"/>
</dbReference>
<evidence type="ECO:0000256" key="3">
    <source>
        <dbReference type="ARBA" id="ARBA00022490"/>
    </source>
</evidence>
<name>A0A1M6ARG4_9FIRM</name>
<keyword evidence="3 6" id="KW-0963">Cytoplasm</keyword>
<dbReference type="RefSeq" id="WP_073023362.1">
    <property type="nucleotide sequence ID" value="NZ_FQZS01000003.1"/>
</dbReference>
<protein>
    <recommendedName>
        <fullName evidence="6">Flagellar secretion chaperone FliS</fullName>
    </recommendedName>
</protein>
<dbReference type="InterPro" id="IPR036584">
    <property type="entry name" value="FliS_sf"/>
</dbReference>
<evidence type="ECO:0000256" key="6">
    <source>
        <dbReference type="PIRNR" id="PIRNR039090"/>
    </source>
</evidence>
<accession>A0A1M6ARG4</accession>
<dbReference type="GO" id="GO:0005829">
    <property type="term" value="C:cytosol"/>
    <property type="evidence" value="ECO:0007669"/>
    <property type="project" value="UniProtKB-SubCell"/>
</dbReference>
<dbReference type="InterPro" id="IPR003713">
    <property type="entry name" value="FliS"/>
</dbReference>
<evidence type="ECO:0000256" key="1">
    <source>
        <dbReference type="ARBA" id="ARBA00004514"/>
    </source>
</evidence>
<keyword evidence="7" id="KW-0966">Cell projection</keyword>
<reference evidence="7 8" key="1">
    <citation type="submission" date="2016-11" db="EMBL/GenBank/DDBJ databases">
        <authorList>
            <person name="Jaros S."/>
            <person name="Januszkiewicz K."/>
            <person name="Wedrychowicz H."/>
        </authorList>
    </citation>
    <scope>NUCLEOTIDE SEQUENCE [LARGE SCALE GENOMIC DNA]</scope>
    <source>
        <strain evidence="7 8">DSM 19022</strain>
    </source>
</reference>
<keyword evidence="5" id="KW-0143">Chaperone</keyword>
<dbReference type="AlphaFoldDB" id="A0A1M6ARG4"/>
<evidence type="ECO:0000313" key="7">
    <source>
        <dbReference type="EMBL" id="SHI39062.1"/>
    </source>
</evidence>
<keyword evidence="7" id="KW-0969">Cilium</keyword>
<keyword evidence="7" id="KW-0282">Flagellum</keyword>
<dbReference type="NCBIfam" id="TIGR00208">
    <property type="entry name" value="fliS"/>
    <property type="match status" value="1"/>
</dbReference>
<gene>
    <name evidence="7" type="ORF">SAMN02745176_00073</name>
</gene>
<keyword evidence="8" id="KW-1185">Reference proteome</keyword>
<dbReference type="OrthoDB" id="1524959at2"/>
<dbReference type="Pfam" id="PF02561">
    <property type="entry name" value="FliS"/>
    <property type="match status" value="1"/>
</dbReference>
<dbReference type="GO" id="GO:0044780">
    <property type="term" value="P:bacterial-type flagellum assembly"/>
    <property type="evidence" value="ECO:0007669"/>
    <property type="project" value="InterPro"/>
</dbReference>
<sequence length="130" mass="15025">MVTANPYQQYQQNVVNTSTPQELTLMLYNGLVKFLNLGILAIEEKNLQGAHSNIIKAQNIIEEFMCTLNMDYDVSKNLYSIYEYMNRRLIDANIKKDKEILKEVLDFAKDLRDTWAQAMKLAKGSQTVNK</sequence>
<dbReference type="Gene3D" id="1.20.120.340">
    <property type="entry name" value="Flagellar protein FliS"/>
    <property type="match status" value="1"/>
</dbReference>
<dbReference type="EMBL" id="FQZS01000003">
    <property type="protein sequence ID" value="SHI39062.1"/>
    <property type="molecule type" value="Genomic_DNA"/>
</dbReference>
<dbReference type="STRING" id="1122184.SAMN02745176_00073"/>